<organism evidence="5 6">
    <name type="scientific">Glarea lozoyensis (strain ATCC 20868 / MF5171)</name>
    <dbReference type="NCBI Taxonomy" id="1116229"/>
    <lineage>
        <taxon>Eukaryota</taxon>
        <taxon>Fungi</taxon>
        <taxon>Dikarya</taxon>
        <taxon>Ascomycota</taxon>
        <taxon>Pezizomycotina</taxon>
        <taxon>Leotiomycetes</taxon>
        <taxon>Helotiales</taxon>
        <taxon>Helotiaceae</taxon>
        <taxon>Glarea</taxon>
    </lineage>
</organism>
<proteinExistence type="inferred from homology"/>
<dbReference type="AlphaFoldDB" id="S3CCC1"/>
<feature type="transmembrane region" description="Helical" evidence="3">
    <location>
        <begin position="86"/>
        <end position="105"/>
    </location>
</feature>
<dbReference type="InterPro" id="IPR004147">
    <property type="entry name" value="ABC1_dom"/>
</dbReference>
<evidence type="ECO:0000256" key="2">
    <source>
        <dbReference type="SAM" id="MobiDB-lite"/>
    </source>
</evidence>
<sequence length="670" mass="75924">MVAGICLRSFASQCRNQSTRSFSSSSNLVPLRRKAQYPISNPLPVTTRRSVQTQQYAAFAPPSPESLGKAAPPKQYKRTIKWGRRFLILGAVAGTLYLIDTRLYAASITRSLRTFGLGILVAIDYKLNFRPKPLTGGTITDLHRRNAERMFNLLHQNGGLYLKIGQAIAMQSAVLPPEFQKMFARMFDDAPQNDWNDVERVIREDFGRSPEEVFGVSFTNEPGFGVMEKKARASASVAQVHWARLSDGREVAIKVQKREIASQVGWDLWAFRVVMKVYTKWFDLPLYSLVPYITERLMLETDFVNEANNSEKMAELVRGEPRLRDRVYIPKVYRELSSKRIMTAEWIEGVRLWDKETLQGTWLGGYAKGSPGANASPLSAPSIPPNNGTGNLKPDRDQWKGKNGKGGLGLSLKEVMTTMVDLFSAQMFLWGLVHCDPHPGNIFIRRKPNGHTELVLIDHGLYVSMTPKFRHQYCQFWKAIMTFDNDTLKTITSAWGVKAPDLFASATLMKPYDGGDGSTKSRITTELKGKTQAERHYEVQERMRQGIREILSEEDNFPRELLFIGRNMRIVQGNNQFLGSPVNRIKMTGSWASRSLVDSKDLSFGERVVNGWKHLIFRFVLFGSDIVFYTSKVRQILGFGGGMEDDIEKQMRFLAKDQFGVELQHSVFEG</sequence>
<dbReference type="InterPro" id="IPR051130">
    <property type="entry name" value="Mito_struct-func_regulator"/>
</dbReference>
<dbReference type="OMA" id="DVMTTMV"/>
<dbReference type="CDD" id="cd13969">
    <property type="entry name" value="ADCK1-like"/>
    <property type="match status" value="1"/>
</dbReference>
<dbReference type="InterPro" id="IPR011009">
    <property type="entry name" value="Kinase-like_dom_sf"/>
</dbReference>
<protein>
    <submittedName>
        <fullName evidence="5">Protein kinase-like (PK-like)</fullName>
    </submittedName>
</protein>
<keyword evidence="6" id="KW-1185">Reference proteome</keyword>
<keyword evidence="3" id="KW-0472">Membrane</keyword>
<dbReference type="GeneID" id="19467103"/>
<keyword evidence="5" id="KW-0808">Transferase</keyword>
<dbReference type="InterPro" id="IPR045307">
    <property type="entry name" value="ADCK1_dom"/>
</dbReference>
<dbReference type="STRING" id="1116229.S3CCC1"/>
<evidence type="ECO:0000313" key="5">
    <source>
        <dbReference type="EMBL" id="EPE24202.1"/>
    </source>
</evidence>
<gene>
    <name evidence="5" type="ORF">GLAREA_08052</name>
</gene>
<feature type="region of interest" description="Disordered" evidence="2">
    <location>
        <begin position="373"/>
        <end position="405"/>
    </location>
</feature>
<name>S3CCC1_GLAL2</name>
<dbReference type="SUPFAM" id="SSF56112">
    <property type="entry name" value="Protein kinase-like (PK-like)"/>
    <property type="match status" value="1"/>
</dbReference>
<dbReference type="PANTHER" id="PTHR43173:SF37">
    <property type="entry name" value="ABC1 FAMILY PROTEIN C10F6.14C"/>
    <property type="match status" value="1"/>
</dbReference>
<evidence type="ECO:0000256" key="3">
    <source>
        <dbReference type="SAM" id="Phobius"/>
    </source>
</evidence>
<dbReference type="Pfam" id="PF03109">
    <property type="entry name" value="ABC1"/>
    <property type="match status" value="1"/>
</dbReference>
<dbReference type="RefSeq" id="XP_008088290.1">
    <property type="nucleotide sequence ID" value="XM_008090099.1"/>
</dbReference>
<dbReference type="KEGG" id="glz:GLAREA_08052"/>
<comment type="similarity">
    <text evidence="1">Belongs to the protein kinase superfamily. ADCK protein kinase family.</text>
</comment>
<dbReference type="Proteomes" id="UP000016922">
    <property type="component" value="Unassembled WGS sequence"/>
</dbReference>
<keyword evidence="3" id="KW-0812">Transmembrane</keyword>
<keyword evidence="5" id="KW-0418">Kinase</keyword>
<feature type="domain" description="ABC1 atypical kinase-like" evidence="4">
    <location>
        <begin position="186"/>
        <end position="489"/>
    </location>
</feature>
<keyword evidence="3" id="KW-1133">Transmembrane helix</keyword>
<accession>S3CCC1</accession>
<dbReference type="eggNOG" id="KOG1235">
    <property type="taxonomic scope" value="Eukaryota"/>
</dbReference>
<evidence type="ECO:0000259" key="4">
    <source>
        <dbReference type="Pfam" id="PF03109"/>
    </source>
</evidence>
<dbReference type="PANTHER" id="PTHR43173">
    <property type="entry name" value="ABC1 FAMILY PROTEIN"/>
    <property type="match status" value="1"/>
</dbReference>
<dbReference type="EMBL" id="KE145373">
    <property type="protein sequence ID" value="EPE24202.1"/>
    <property type="molecule type" value="Genomic_DNA"/>
</dbReference>
<reference evidence="5 6" key="1">
    <citation type="journal article" date="2013" name="BMC Genomics">
        <title>Genomics-driven discovery of the pneumocandin biosynthetic gene cluster in the fungus Glarea lozoyensis.</title>
        <authorList>
            <person name="Chen L."/>
            <person name="Yue Q."/>
            <person name="Zhang X."/>
            <person name="Xiang M."/>
            <person name="Wang C."/>
            <person name="Li S."/>
            <person name="Che Y."/>
            <person name="Ortiz-Lopez F.J."/>
            <person name="Bills G.F."/>
            <person name="Liu X."/>
            <person name="An Z."/>
        </authorList>
    </citation>
    <scope>NUCLEOTIDE SEQUENCE [LARGE SCALE GENOMIC DNA]</scope>
    <source>
        <strain evidence="6">ATCC 20868 / MF5171</strain>
    </source>
</reference>
<dbReference type="HOGENOM" id="CLU_006533_2_4_1"/>
<dbReference type="GO" id="GO:0016301">
    <property type="term" value="F:kinase activity"/>
    <property type="evidence" value="ECO:0007669"/>
    <property type="project" value="UniProtKB-KW"/>
</dbReference>
<evidence type="ECO:0000313" key="6">
    <source>
        <dbReference type="Proteomes" id="UP000016922"/>
    </source>
</evidence>
<dbReference type="OrthoDB" id="427480at2759"/>
<evidence type="ECO:0000256" key="1">
    <source>
        <dbReference type="ARBA" id="ARBA00009670"/>
    </source>
</evidence>